<dbReference type="STRING" id="1547283.A9C19_03795"/>
<organism evidence="2 3">
    <name type="scientific">Bacillus weihaiensis</name>
    <dbReference type="NCBI Taxonomy" id="1547283"/>
    <lineage>
        <taxon>Bacteria</taxon>
        <taxon>Bacillati</taxon>
        <taxon>Bacillota</taxon>
        <taxon>Bacilli</taxon>
        <taxon>Bacillales</taxon>
        <taxon>Bacillaceae</taxon>
        <taxon>Bacillus</taxon>
    </lineage>
</organism>
<gene>
    <name evidence="2" type="ORF">A9C19_03795</name>
</gene>
<sequence>MKLQLDTSRKEVVQSVEMVSEDEMNLKPTDTTWSISQVLEHLYKTEKEITKAIHYTLTLPEQEPLPDKPIALTLDRTFKIKAKNSIVPSEKKMNKQQLLTDLESSRKELFTLIDSIPNDIDLTTRGFIHPAFKTLSLKQWIEFIGYHERRHLEQIHEIKDAVRKRNTSAQSKS</sequence>
<evidence type="ECO:0000259" key="1">
    <source>
        <dbReference type="Pfam" id="PF12867"/>
    </source>
</evidence>
<dbReference type="SUPFAM" id="SSF109854">
    <property type="entry name" value="DinB/YfiT-like putative metalloenzymes"/>
    <property type="match status" value="1"/>
</dbReference>
<dbReference type="Proteomes" id="UP000181936">
    <property type="component" value="Chromosome"/>
</dbReference>
<reference evidence="2 3" key="1">
    <citation type="journal article" date="2016" name="Sci. Rep.">
        <title>Complete genome sequence and transcriptomic analysis of a novel marine strain Bacillus weihaiensis reveals the mechanism of brown algae degradation.</title>
        <authorList>
            <person name="Zhu Y."/>
            <person name="Chen P."/>
            <person name="Bao Y."/>
            <person name="Men Y."/>
            <person name="Zeng Y."/>
            <person name="Yang J."/>
            <person name="Sun J."/>
            <person name="Sun Y."/>
        </authorList>
    </citation>
    <scope>NUCLEOTIDE SEQUENCE [LARGE SCALE GENOMIC DNA]</scope>
    <source>
        <strain evidence="2 3">Alg07</strain>
    </source>
</reference>
<dbReference type="EMBL" id="CP016020">
    <property type="protein sequence ID" value="APH03953.1"/>
    <property type="molecule type" value="Genomic_DNA"/>
</dbReference>
<evidence type="ECO:0000313" key="3">
    <source>
        <dbReference type="Proteomes" id="UP000181936"/>
    </source>
</evidence>
<dbReference type="RefSeq" id="WP_072578746.1">
    <property type="nucleotide sequence ID" value="NZ_CP016020.1"/>
</dbReference>
<evidence type="ECO:0000313" key="2">
    <source>
        <dbReference type="EMBL" id="APH03953.1"/>
    </source>
</evidence>
<dbReference type="OrthoDB" id="5464839at2"/>
<dbReference type="Gene3D" id="1.20.120.450">
    <property type="entry name" value="dinb family like domain"/>
    <property type="match status" value="1"/>
</dbReference>
<dbReference type="Pfam" id="PF12867">
    <property type="entry name" value="DinB_2"/>
    <property type="match status" value="1"/>
</dbReference>
<accession>A0A1L3MNN1</accession>
<dbReference type="KEGG" id="bwh:A9C19_03795"/>
<dbReference type="InterPro" id="IPR034660">
    <property type="entry name" value="DinB/YfiT-like"/>
</dbReference>
<keyword evidence="3" id="KW-1185">Reference proteome</keyword>
<name>A0A1L3MNN1_9BACI</name>
<dbReference type="InterPro" id="IPR024775">
    <property type="entry name" value="DinB-like"/>
</dbReference>
<dbReference type="AlphaFoldDB" id="A0A1L3MNN1"/>
<protein>
    <recommendedName>
        <fullName evidence="1">DinB-like domain-containing protein</fullName>
    </recommendedName>
</protein>
<feature type="domain" description="DinB-like" evidence="1">
    <location>
        <begin position="4"/>
        <end position="155"/>
    </location>
</feature>
<proteinExistence type="predicted"/>